<reference evidence="3" key="1">
    <citation type="submission" date="2016-10" db="EMBL/GenBank/DDBJ databases">
        <authorList>
            <person name="Varghese N."/>
            <person name="Submissions S."/>
        </authorList>
    </citation>
    <scope>NUCLEOTIDE SEQUENCE [LARGE SCALE GENOMIC DNA]</scope>
    <source>
        <strain evidence="3">SUR2</strain>
    </source>
</reference>
<keyword evidence="1" id="KW-1133">Transmembrane helix</keyword>
<gene>
    <name evidence="2" type="ORF">SAMN05216324_101507</name>
</gene>
<organism evidence="2 3">
    <name type="scientific">Chryseobacterium limigenitum</name>
    <dbReference type="NCBI Taxonomy" id="1612149"/>
    <lineage>
        <taxon>Bacteria</taxon>
        <taxon>Pseudomonadati</taxon>
        <taxon>Bacteroidota</taxon>
        <taxon>Flavobacteriia</taxon>
        <taxon>Flavobacteriales</taxon>
        <taxon>Weeksellaceae</taxon>
        <taxon>Chryseobacterium group</taxon>
        <taxon>Chryseobacterium</taxon>
    </lineage>
</organism>
<dbReference type="AlphaFoldDB" id="A0A1K2IEE2"/>
<evidence type="ECO:0000313" key="3">
    <source>
        <dbReference type="Proteomes" id="UP000182034"/>
    </source>
</evidence>
<keyword evidence="3" id="KW-1185">Reference proteome</keyword>
<evidence type="ECO:0000256" key="1">
    <source>
        <dbReference type="SAM" id="Phobius"/>
    </source>
</evidence>
<sequence>MFLFSRKSGYNQYNYIIIIVYNYVMLNKYINKIIKYFIKWRFVLLYYINIIYQ</sequence>
<dbReference type="Proteomes" id="UP000182034">
    <property type="component" value="Unassembled WGS sequence"/>
</dbReference>
<proteinExistence type="predicted"/>
<feature type="transmembrane region" description="Helical" evidence="1">
    <location>
        <begin position="12"/>
        <end position="30"/>
    </location>
</feature>
<keyword evidence="1" id="KW-0812">Transmembrane</keyword>
<protein>
    <submittedName>
        <fullName evidence="2">Uncharacterized protein</fullName>
    </submittedName>
</protein>
<name>A0A1K2IEE2_9FLAO</name>
<keyword evidence="1" id="KW-0472">Membrane</keyword>
<accession>A0A1K2IEE2</accession>
<evidence type="ECO:0000313" key="2">
    <source>
        <dbReference type="EMBL" id="SFZ90769.1"/>
    </source>
</evidence>
<dbReference type="EMBL" id="FPKW01000001">
    <property type="protein sequence ID" value="SFZ90769.1"/>
    <property type="molecule type" value="Genomic_DNA"/>
</dbReference>